<keyword evidence="1" id="KW-0805">Transcription regulation</keyword>
<dbReference type="InterPro" id="IPR016032">
    <property type="entry name" value="Sig_transdc_resp-reg_C-effctor"/>
</dbReference>
<dbReference type="CDD" id="cd06170">
    <property type="entry name" value="LuxR_C_like"/>
    <property type="match status" value="1"/>
</dbReference>
<dbReference type="SUPFAM" id="SSF46894">
    <property type="entry name" value="C-terminal effector domain of the bipartite response regulators"/>
    <property type="match status" value="1"/>
</dbReference>
<dbReference type="PROSITE" id="PS50043">
    <property type="entry name" value="HTH_LUXR_2"/>
    <property type="match status" value="1"/>
</dbReference>
<keyword evidence="6" id="KW-1185">Reference proteome</keyword>
<accession>A0ABZ1HVC1</accession>
<evidence type="ECO:0000256" key="2">
    <source>
        <dbReference type="ARBA" id="ARBA00023125"/>
    </source>
</evidence>
<dbReference type="Gene3D" id="3.40.50.2300">
    <property type="match status" value="1"/>
</dbReference>
<evidence type="ECO:0000256" key="3">
    <source>
        <dbReference type="ARBA" id="ARBA00023163"/>
    </source>
</evidence>
<dbReference type="PROSITE" id="PS00622">
    <property type="entry name" value="HTH_LUXR_1"/>
    <property type="match status" value="1"/>
</dbReference>
<dbReference type="SUPFAM" id="SSF52172">
    <property type="entry name" value="CheY-like"/>
    <property type="match status" value="1"/>
</dbReference>
<evidence type="ECO:0000259" key="4">
    <source>
        <dbReference type="PROSITE" id="PS50043"/>
    </source>
</evidence>
<keyword evidence="2" id="KW-0238">DNA-binding</keyword>
<dbReference type="PANTHER" id="PTHR43214">
    <property type="entry name" value="TWO-COMPONENT RESPONSE REGULATOR"/>
    <property type="match status" value="1"/>
</dbReference>
<keyword evidence="3" id="KW-0804">Transcription</keyword>
<organism evidence="5 6">
    <name type="scientific">Amycolatopsis rhabdoformis</name>
    <dbReference type="NCBI Taxonomy" id="1448059"/>
    <lineage>
        <taxon>Bacteria</taxon>
        <taxon>Bacillati</taxon>
        <taxon>Actinomycetota</taxon>
        <taxon>Actinomycetes</taxon>
        <taxon>Pseudonocardiales</taxon>
        <taxon>Pseudonocardiaceae</taxon>
        <taxon>Amycolatopsis</taxon>
    </lineage>
</organism>
<dbReference type="Proteomes" id="UP001330812">
    <property type="component" value="Chromosome"/>
</dbReference>
<proteinExistence type="predicted"/>
<gene>
    <name evidence="5" type="ORF">VSH64_25590</name>
</gene>
<name>A0ABZ1HVC1_9PSEU</name>
<dbReference type="InterPro" id="IPR039420">
    <property type="entry name" value="WalR-like"/>
</dbReference>
<sequence>MEHVAVRPHPVALRPRVTRQVSIRVEATDALSATGLRLVLEGHAGLVRTRPGTRPDVLVFSAPHVNAGAVAQLRKLQPAESVPVVLLTAGVDEEALLTLIEHGVVAIVDRKSADGAELAAAVFAATHRHSVMPQELLGTLIGLVRRMQRETLGPLGVNSAGLTEREVEVLRLLADGAETAEIARKLTYSESTIKHVLHSLTTRYKLRNRVQAVAFALRAGVL</sequence>
<dbReference type="EMBL" id="CP142149">
    <property type="protein sequence ID" value="WSE26251.1"/>
    <property type="molecule type" value="Genomic_DNA"/>
</dbReference>
<evidence type="ECO:0000313" key="6">
    <source>
        <dbReference type="Proteomes" id="UP001330812"/>
    </source>
</evidence>
<feature type="domain" description="HTH luxR-type" evidence="4">
    <location>
        <begin position="155"/>
        <end position="220"/>
    </location>
</feature>
<dbReference type="Pfam" id="PF00196">
    <property type="entry name" value="GerE"/>
    <property type="match status" value="1"/>
</dbReference>
<dbReference type="InterPro" id="IPR000792">
    <property type="entry name" value="Tscrpt_reg_LuxR_C"/>
</dbReference>
<reference evidence="5 6" key="1">
    <citation type="journal article" date="2015" name="Int. J. Syst. Evol. Microbiol.">
        <title>Amycolatopsis rhabdoformis sp. nov., an actinomycete isolated from a tropical forest soil.</title>
        <authorList>
            <person name="Souza W.R."/>
            <person name="Silva R.E."/>
            <person name="Goodfellow M."/>
            <person name="Busarakam K."/>
            <person name="Figueiro F.S."/>
            <person name="Ferreira D."/>
            <person name="Rodrigues-Filho E."/>
            <person name="Moraes L.A.B."/>
            <person name="Zucchi T.D."/>
        </authorList>
    </citation>
    <scope>NUCLEOTIDE SEQUENCE [LARGE SCALE GENOMIC DNA]</scope>
    <source>
        <strain evidence="5 6">NCIMB 14900</strain>
    </source>
</reference>
<dbReference type="InterPro" id="IPR011006">
    <property type="entry name" value="CheY-like_superfamily"/>
</dbReference>
<evidence type="ECO:0000256" key="1">
    <source>
        <dbReference type="ARBA" id="ARBA00023015"/>
    </source>
</evidence>
<dbReference type="RefSeq" id="WP_326565219.1">
    <property type="nucleotide sequence ID" value="NZ_CP142149.1"/>
</dbReference>
<dbReference type="PRINTS" id="PR00038">
    <property type="entry name" value="HTHLUXR"/>
</dbReference>
<protein>
    <submittedName>
        <fullName evidence="5">LuxR C-terminal-related transcriptional regulator</fullName>
    </submittedName>
</protein>
<evidence type="ECO:0000313" key="5">
    <source>
        <dbReference type="EMBL" id="WSE26251.1"/>
    </source>
</evidence>
<dbReference type="SMART" id="SM00421">
    <property type="entry name" value="HTH_LUXR"/>
    <property type="match status" value="1"/>
</dbReference>
<dbReference type="PANTHER" id="PTHR43214:SF24">
    <property type="entry name" value="TRANSCRIPTIONAL REGULATORY PROTEIN NARL-RELATED"/>
    <property type="match status" value="1"/>
</dbReference>